<dbReference type="Pfam" id="PF13439">
    <property type="entry name" value="Glyco_transf_4"/>
    <property type="match status" value="1"/>
</dbReference>
<dbReference type="Gene3D" id="3.40.50.2000">
    <property type="entry name" value="Glycogen Phosphorylase B"/>
    <property type="match status" value="2"/>
</dbReference>
<proteinExistence type="predicted"/>
<feature type="domain" description="Glycosyltransferase subfamily 4-like N-terminal" evidence="3">
    <location>
        <begin position="6"/>
        <end position="173"/>
    </location>
</feature>
<dbReference type="GO" id="GO:0009103">
    <property type="term" value="P:lipopolysaccharide biosynthetic process"/>
    <property type="evidence" value="ECO:0007669"/>
    <property type="project" value="TreeGrafter"/>
</dbReference>
<sequence>MRVAIVRRLPKDSFSMDVYADGLVSGLKAVRPDWEIIELTPTPYSLERQRKSWLKGIQKYYERYWRYPATLKRQVADIFHIIDHSEGHIARWLKRTGKPVVITCHDLINFIYPENIQDQAKVPFISKASWKYSIGGLKQSDRIITVSSHTAKDVTRLLHTQSDRLTVVPNAVESCFRLLPAAEIAAFRSSQGLTPQTFCLLNVGSNHPRKNVSTVLKVLEILKSQGLPVHFWKTGADFTAEQKTFIQNHNLENITYLGKPDKATLVKIYNAADILLAPALYEGFGMTILEAMACGTPVITSNVTSLPEVAGNAAILVEPMDVQAMVKAISHLQTDPSYQNILIQRGQERAREFSWEKTGEQIAGVYEHLLGSVQNSSSKTSIV</sequence>
<gene>
    <name evidence="4" type="ORF">PI95_030615</name>
</gene>
<accession>A0A846HHB4</accession>
<evidence type="ECO:0000313" key="4">
    <source>
        <dbReference type="EMBL" id="NEU76745.1"/>
    </source>
</evidence>
<evidence type="ECO:0000313" key="5">
    <source>
        <dbReference type="Proteomes" id="UP000031549"/>
    </source>
</evidence>
<organism evidence="4 5">
    <name type="scientific">Hassallia byssoidea VB512170</name>
    <dbReference type="NCBI Taxonomy" id="1304833"/>
    <lineage>
        <taxon>Bacteria</taxon>
        <taxon>Bacillati</taxon>
        <taxon>Cyanobacteriota</taxon>
        <taxon>Cyanophyceae</taxon>
        <taxon>Nostocales</taxon>
        <taxon>Tolypothrichaceae</taxon>
        <taxon>Hassallia</taxon>
    </lineage>
</organism>
<dbReference type="CDD" id="cd03809">
    <property type="entry name" value="GT4_MtfB-like"/>
    <property type="match status" value="1"/>
</dbReference>
<dbReference type="Proteomes" id="UP000031549">
    <property type="component" value="Unassembled WGS sequence"/>
</dbReference>
<dbReference type="PANTHER" id="PTHR46401">
    <property type="entry name" value="GLYCOSYLTRANSFERASE WBBK-RELATED"/>
    <property type="match status" value="1"/>
</dbReference>
<evidence type="ECO:0000256" key="1">
    <source>
        <dbReference type="ARBA" id="ARBA00022679"/>
    </source>
</evidence>
<dbReference type="SUPFAM" id="SSF53756">
    <property type="entry name" value="UDP-Glycosyltransferase/glycogen phosphorylase"/>
    <property type="match status" value="1"/>
</dbReference>
<evidence type="ECO:0000259" key="3">
    <source>
        <dbReference type="Pfam" id="PF13439"/>
    </source>
</evidence>
<dbReference type="AlphaFoldDB" id="A0A846HHB4"/>
<dbReference type="InterPro" id="IPR028098">
    <property type="entry name" value="Glyco_trans_4-like_N"/>
</dbReference>
<name>A0A846HHB4_9CYAN</name>
<keyword evidence="1 4" id="KW-0808">Transferase</keyword>
<protein>
    <submittedName>
        <fullName evidence="4">Glycosyltransferase family 4 protein</fullName>
    </submittedName>
</protein>
<reference evidence="4 5" key="1">
    <citation type="journal article" date="2015" name="Genome Announc.">
        <title>Draft Genome Sequence of Cyanobacterium Hassallia byssoidea Strain VB512170, Isolated from Monuments in India.</title>
        <authorList>
            <person name="Singh D."/>
            <person name="Chandrababunaidu M.M."/>
            <person name="Panda A."/>
            <person name="Sen D."/>
            <person name="Bhattacharyya S."/>
            <person name="Adhikary S.P."/>
            <person name="Tripathy S."/>
        </authorList>
    </citation>
    <scope>NUCLEOTIDE SEQUENCE [LARGE SCALE GENOMIC DNA]</scope>
    <source>
        <strain evidence="4 5">VB512170</strain>
    </source>
</reference>
<evidence type="ECO:0000259" key="2">
    <source>
        <dbReference type="Pfam" id="PF00534"/>
    </source>
</evidence>
<dbReference type="Pfam" id="PF00534">
    <property type="entry name" value="Glycos_transf_1"/>
    <property type="match status" value="1"/>
</dbReference>
<dbReference type="InterPro" id="IPR001296">
    <property type="entry name" value="Glyco_trans_1"/>
</dbReference>
<dbReference type="EMBL" id="JTCM02000130">
    <property type="protein sequence ID" value="NEU76745.1"/>
    <property type="molecule type" value="Genomic_DNA"/>
</dbReference>
<dbReference type="GO" id="GO:0016757">
    <property type="term" value="F:glycosyltransferase activity"/>
    <property type="evidence" value="ECO:0007669"/>
    <property type="project" value="InterPro"/>
</dbReference>
<keyword evidence="5" id="KW-1185">Reference proteome</keyword>
<comment type="caution">
    <text evidence="4">The sequence shown here is derived from an EMBL/GenBank/DDBJ whole genome shotgun (WGS) entry which is preliminary data.</text>
</comment>
<feature type="domain" description="Glycosyl transferase family 1" evidence="2">
    <location>
        <begin position="188"/>
        <end position="349"/>
    </location>
</feature>
<dbReference type="PANTHER" id="PTHR46401:SF2">
    <property type="entry name" value="GLYCOSYLTRANSFERASE WBBK-RELATED"/>
    <property type="match status" value="1"/>
</dbReference>